<comment type="caution">
    <text evidence="1">The sequence shown here is derived from an EMBL/GenBank/DDBJ whole genome shotgun (WGS) entry which is preliminary data.</text>
</comment>
<evidence type="ECO:0000313" key="1">
    <source>
        <dbReference type="EMBL" id="MPN39103.1"/>
    </source>
</evidence>
<dbReference type="AlphaFoldDB" id="A0A645HUQ3"/>
<accession>A0A645HUQ3</accession>
<gene>
    <name evidence="1" type="ORF">SDC9_186629</name>
</gene>
<dbReference type="EMBL" id="VSSQ01094714">
    <property type="protein sequence ID" value="MPN39103.1"/>
    <property type="molecule type" value="Genomic_DNA"/>
</dbReference>
<protein>
    <submittedName>
        <fullName evidence="1">Uncharacterized protein</fullName>
    </submittedName>
</protein>
<reference evidence="1" key="1">
    <citation type="submission" date="2019-08" db="EMBL/GenBank/DDBJ databases">
        <authorList>
            <person name="Kucharzyk K."/>
            <person name="Murdoch R.W."/>
            <person name="Higgins S."/>
            <person name="Loffler F."/>
        </authorList>
    </citation>
    <scope>NUCLEOTIDE SEQUENCE</scope>
</reference>
<name>A0A645HUQ3_9ZZZZ</name>
<proteinExistence type="predicted"/>
<organism evidence="1">
    <name type="scientific">bioreactor metagenome</name>
    <dbReference type="NCBI Taxonomy" id="1076179"/>
    <lineage>
        <taxon>unclassified sequences</taxon>
        <taxon>metagenomes</taxon>
        <taxon>ecological metagenomes</taxon>
    </lineage>
</organism>
<sequence length="214" mass="24859">MGNRAIYNIIEHGELHAFLADWGANALSPLFRLSQAKAIQQRPDNFPETIAHIFAHLDYEGQYCLFRLRDVDMFCKPLTGEEATGCKQAFSQKSGLEMRITLDLDHNSCLLEYNRNCPWYQSMDNLSIPISTGIENVEKLMAYADEKEIYDFNRLIAIYQQGTGIEALLEKSRGVMRLTEYLNSPQAQEDRERYRRLLDQEDFDEEAAEEMEER</sequence>